<dbReference type="Proteomes" id="UP000452141">
    <property type="component" value="Unassembled WGS sequence"/>
</dbReference>
<feature type="domain" description="Hcy-binding" evidence="6">
    <location>
        <begin position="1"/>
        <end position="302"/>
    </location>
</feature>
<comment type="caution">
    <text evidence="7">The sequence shown here is derived from an EMBL/GenBank/DDBJ whole genome shotgun (WGS) entry which is preliminary data.</text>
</comment>
<dbReference type="PIRSF" id="PIRSF037505">
    <property type="entry name" value="Betaine_HMT"/>
    <property type="match status" value="1"/>
</dbReference>
<dbReference type="PROSITE" id="PS50970">
    <property type="entry name" value="HCY"/>
    <property type="match status" value="1"/>
</dbReference>
<gene>
    <name evidence="7" type="primary">mmuM</name>
    <name evidence="7" type="ORF">FYJ61_00975</name>
</gene>
<comment type="cofactor">
    <cofactor evidence="5">
        <name>Zn(2+)</name>
        <dbReference type="ChEBI" id="CHEBI:29105"/>
    </cofactor>
</comment>
<keyword evidence="2 5" id="KW-0808">Transferase</keyword>
<sequence>MTNLLDKLTKPVILDGSMSTPLEAMGEETSSDLWTAKALVDHPDRVYQVHYDYFKAGARITITDSYQANLPAFAKYGYSEDEARDLIKKSAEIAIQARDDYEQATGVHNYVAGSVGPYGAYLADGNEYRGNYHLTPEEYVNFHAPRIDELVQGGADCLAIETQPKLEEVLAILDYVQKTYPALDVYVSFSLKDPQTISEGTSLTEAAQAVQKYPQVFATGVNCMKLKWTVDAIKSLKRVTDSIIVYPNSGAEYDPQVKKWVYPPDAPDFGQAGPDWVKAGATIVGGCCTVMPADIQKLAEAVKKETNQEENN</sequence>
<proteinExistence type="predicted"/>
<dbReference type="PANTHER" id="PTHR46015:SF1">
    <property type="entry name" value="HOMOCYSTEINE S-METHYLTRANSFERASE-LIKE ISOFORM 1"/>
    <property type="match status" value="1"/>
</dbReference>
<dbReference type="EC" id="2.1.1.10" evidence="7"/>
<evidence type="ECO:0000256" key="3">
    <source>
        <dbReference type="ARBA" id="ARBA00022723"/>
    </source>
</evidence>
<dbReference type="GO" id="GO:0009086">
    <property type="term" value="P:methionine biosynthetic process"/>
    <property type="evidence" value="ECO:0007669"/>
    <property type="project" value="InterPro"/>
</dbReference>
<feature type="binding site" evidence="5">
    <location>
        <position position="287"/>
    </location>
    <ligand>
        <name>Zn(2+)</name>
        <dbReference type="ChEBI" id="CHEBI:29105"/>
    </ligand>
</feature>
<dbReference type="EMBL" id="VUMW01000001">
    <property type="protein sequence ID" value="MST79078.1"/>
    <property type="molecule type" value="Genomic_DNA"/>
</dbReference>
<evidence type="ECO:0000313" key="7">
    <source>
        <dbReference type="EMBL" id="MST79078.1"/>
    </source>
</evidence>
<dbReference type="InterPro" id="IPR003726">
    <property type="entry name" value="HCY_dom"/>
</dbReference>
<dbReference type="SUPFAM" id="SSF82282">
    <property type="entry name" value="Homocysteine S-methyltransferase"/>
    <property type="match status" value="1"/>
</dbReference>
<dbReference type="AlphaFoldDB" id="A0A844FL28"/>
<dbReference type="InterPro" id="IPR051486">
    <property type="entry name" value="Hcy_S-methyltransferase"/>
</dbReference>
<keyword evidence="4 5" id="KW-0862">Zinc</keyword>
<dbReference type="GO" id="GO:0008270">
    <property type="term" value="F:zinc ion binding"/>
    <property type="evidence" value="ECO:0007669"/>
    <property type="project" value="InterPro"/>
</dbReference>
<evidence type="ECO:0000256" key="4">
    <source>
        <dbReference type="ARBA" id="ARBA00022833"/>
    </source>
</evidence>
<organism evidence="7 8">
    <name type="scientific">Lactobacillus equicursoris</name>
    <dbReference type="NCBI Taxonomy" id="420645"/>
    <lineage>
        <taxon>Bacteria</taxon>
        <taxon>Bacillati</taxon>
        <taxon>Bacillota</taxon>
        <taxon>Bacilli</taxon>
        <taxon>Lactobacillales</taxon>
        <taxon>Lactobacillaceae</taxon>
        <taxon>Lactobacillus</taxon>
    </lineage>
</organism>
<dbReference type="GO" id="GO:0008898">
    <property type="term" value="F:S-adenosylmethionine-homocysteine S-methyltransferase activity"/>
    <property type="evidence" value="ECO:0007669"/>
    <property type="project" value="TreeGrafter"/>
</dbReference>
<feature type="binding site" evidence="5">
    <location>
        <position position="223"/>
    </location>
    <ligand>
        <name>Zn(2+)</name>
        <dbReference type="ChEBI" id="CHEBI:29105"/>
    </ligand>
</feature>
<evidence type="ECO:0000313" key="8">
    <source>
        <dbReference type="Proteomes" id="UP000452141"/>
    </source>
</evidence>
<dbReference type="RefSeq" id="WP_154486238.1">
    <property type="nucleotide sequence ID" value="NZ_JAQYBB010000035.1"/>
</dbReference>
<reference evidence="7 8" key="1">
    <citation type="submission" date="2019-08" db="EMBL/GenBank/DDBJ databases">
        <title>In-depth cultivation of the pig gut microbiome towards novel bacterial diversity and tailored functional studies.</title>
        <authorList>
            <person name="Wylensek D."/>
            <person name="Hitch T.C.A."/>
            <person name="Clavel T."/>
        </authorList>
    </citation>
    <scope>NUCLEOTIDE SEQUENCE [LARGE SCALE GENOMIC DNA]</scope>
    <source>
        <strain evidence="7 8">WCA-470BD-2E</strain>
    </source>
</reference>
<keyword evidence="3 5" id="KW-0479">Metal-binding</keyword>
<evidence type="ECO:0000256" key="1">
    <source>
        <dbReference type="ARBA" id="ARBA00022603"/>
    </source>
</evidence>
<name>A0A844FL28_9LACO</name>
<evidence type="ECO:0000256" key="2">
    <source>
        <dbReference type="ARBA" id="ARBA00022679"/>
    </source>
</evidence>
<evidence type="ECO:0000256" key="5">
    <source>
        <dbReference type="PROSITE-ProRule" id="PRU00333"/>
    </source>
</evidence>
<dbReference type="Pfam" id="PF02574">
    <property type="entry name" value="S-methyl_trans"/>
    <property type="match status" value="1"/>
</dbReference>
<keyword evidence="1 5" id="KW-0489">Methyltransferase</keyword>
<dbReference type="GO" id="GO:0032259">
    <property type="term" value="P:methylation"/>
    <property type="evidence" value="ECO:0007669"/>
    <property type="project" value="UniProtKB-KW"/>
</dbReference>
<dbReference type="InterPro" id="IPR017226">
    <property type="entry name" value="BHMT-like"/>
</dbReference>
<feature type="binding site" evidence="5">
    <location>
        <position position="288"/>
    </location>
    <ligand>
        <name>Zn(2+)</name>
        <dbReference type="ChEBI" id="CHEBI:29105"/>
    </ligand>
</feature>
<dbReference type="NCBIfam" id="NF007020">
    <property type="entry name" value="PRK09485.1"/>
    <property type="match status" value="1"/>
</dbReference>
<evidence type="ECO:0000259" key="6">
    <source>
        <dbReference type="PROSITE" id="PS50970"/>
    </source>
</evidence>
<dbReference type="Gene3D" id="3.20.20.330">
    <property type="entry name" value="Homocysteine-binding-like domain"/>
    <property type="match status" value="1"/>
</dbReference>
<dbReference type="PANTHER" id="PTHR46015">
    <property type="entry name" value="ZGC:172121"/>
    <property type="match status" value="1"/>
</dbReference>
<dbReference type="GO" id="GO:0033528">
    <property type="term" value="P:S-methylmethionine cycle"/>
    <property type="evidence" value="ECO:0007669"/>
    <property type="project" value="TreeGrafter"/>
</dbReference>
<accession>A0A844FL28</accession>
<dbReference type="InterPro" id="IPR036589">
    <property type="entry name" value="HCY_dom_sf"/>
</dbReference>
<protein>
    <submittedName>
        <fullName evidence="7">Homocysteine S-methyltransferase</fullName>
        <ecNumber evidence="7">2.1.1.10</ecNumber>
    </submittedName>
</protein>